<protein>
    <submittedName>
        <fullName evidence="2">Uncharacterized protein</fullName>
    </submittedName>
</protein>
<feature type="compositionally biased region" description="Basic residues" evidence="1">
    <location>
        <begin position="1"/>
        <end position="18"/>
    </location>
</feature>
<dbReference type="EMBL" id="ML120461">
    <property type="protein sequence ID" value="RPA93045.1"/>
    <property type="molecule type" value="Genomic_DNA"/>
</dbReference>
<reference evidence="2 4" key="1">
    <citation type="journal article" date="2018" name="Nat. Ecol. Evol.">
        <title>Pezizomycetes genomes reveal the molecular basis of ectomycorrhizal truffle lifestyle.</title>
        <authorList>
            <person name="Murat C."/>
            <person name="Payen T."/>
            <person name="Noel B."/>
            <person name="Kuo A."/>
            <person name="Morin E."/>
            <person name="Chen J."/>
            <person name="Kohler A."/>
            <person name="Krizsan K."/>
            <person name="Balestrini R."/>
            <person name="Da Silva C."/>
            <person name="Montanini B."/>
            <person name="Hainaut M."/>
            <person name="Levati E."/>
            <person name="Barry K.W."/>
            <person name="Belfiori B."/>
            <person name="Cichocki N."/>
            <person name="Clum A."/>
            <person name="Dockter R.B."/>
            <person name="Fauchery L."/>
            <person name="Guy J."/>
            <person name="Iotti M."/>
            <person name="Le Tacon F."/>
            <person name="Lindquist E.A."/>
            <person name="Lipzen A."/>
            <person name="Malagnac F."/>
            <person name="Mello A."/>
            <person name="Molinier V."/>
            <person name="Miyauchi S."/>
            <person name="Poulain J."/>
            <person name="Riccioni C."/>
            <person name="Rubini A."/>
            <person name="Sitrit Y."/>
            <person name="Splivallo R."/>
            <person name="Traeger S."/>
            <person name="Wang M."/>
            <person name="Zifcakova L."/>
            <person name="Wipf D."/>
            <person name="Zambonelli A."/>
            <person name="Paolocci F."/>
            <person name="Nowrousian M."/>
            <person name="Ottonello S."/>
            <person name="Baldrian P."/>
            <person name="Spatafora J.W."/>
            <person name="Henrissat B."/>
            <person name="Nagy L.G."/>
            <person name="Aury J.M."/>
            <person name="Wincker P."/>
            <person name="Grigoriev I.V."/>
            <person name="Bonfante P."/>
            <person name="Martin F.M."/>
        </authorList>
    </citation>
    <scope>NUCLEOTIDE SEQUENCE [LARGE SCALE GENOMIC DNA]</scope>
    <source>
        <strain evidence="2 4">120613-1</strain>
    </source>
</reference>
<proteinExistence type="predicted"/>
<evidence type="ECO:0000313" key="3">
    <source>
        <dbReference type="EMBL" id="RPA93045.1"/>
    </source>
</evidence>
<feature type="region of interest" description="Disordered" evidence="1">
    <location>
        <begin position="1"/>
        <end position="21"/>
    </location>
</feature>
<name>A0A3N4IRJ0_9PEZI</name>
<keyword evidence="4" id="KW-1185">Reference proteome</keyword>
<dbReference type="AlphaFoldDB" id="A0A3N4IRJ0"/>
<organism evidence="2 4">
    <name type="scientific">Choiromyces venosus 120613-1</name>
    <dbReference type="NCBI Taxonomy" id="1336337"/>
    <lineage>
        <taxon>Eukaryota</taxon>
        <taxon>Fungi</taxon>
        <taxon>Dikarya</taxon>
        <taxon>Ascomycota</taxon>
        <taxon>Pezizomycotina</taxon>
        <taxon>Pezizomycetes</taxon>
        <taxon>Pezizales</taxon>
        <taxon>Tuberaceae</taxon>
        <taxon>Choiromyces</taxon>
    </lineage>
</organism>
<gene>
    <name evidence="3" type="ORF">L873DRAFT_1816599</name>
    <name evidence="2" type="ORF">L873DRAFT_1824636</name>
</gene>
<evidence type="ECO:0000256" key="1">
    <source>
        <dbReference type="SAM" id="MobiDB-lite"/>
    </source>
</evidence>
<evidence type="ECO:0000313" key="2">
    <source>
        <dbReference type="EMBL" id="RPA88335.1"/>
    </source>
</evidence>
<dbReference type="EMBL" id="ML121429">
    <property type="protein sequence ID" value="RPA88335.1"/>
    <property type="molecule type" value="Genomic_DNA"/>
</dbReference>
<sequence>MFENKKGKKKKMRKKKTYSYHTSTQHRQTLFGIAKRTSSTKAFVAFLAFLFLPLLTQFLQSGQ</sequence>
<evidence type="ECO:0000313" key="4">
    <source>
        <dbReference type="Proteomes" id="UP000276215"/>
    </source>
</evidence>
<accession>A0A3N4IRJ0</accession>
<dbReference type="Proteomes" id="UP000276215">
    <property type="component" value="Unassembled WGS sequence"/>
</dbReference>